<name>A0A078RXB9_BACUN</name>
<protein>
    <submittedName>
        <fullName evidence="2">Endonuclease/Exonuclease/phosphatase family protein</fullName>
    </submittedName>
</protein>
<dbReference type="AlphaFoldDB" id="A0A078RXB9"/>
<feature type="domain" description="Endonuclease/exonuclease/phosphatase" evidence="1">
    <location>
        <begin position="33"/>
        <end position="347"/>
    </location>
</feature>
<dbReference type="RefSeq" id="WP_035449510.1">
    <property type="nucleotide sequence ID" value="NZ_JNHN01000177.1"/>
</dbReference>
<dbReference type="SUPFAM" id="SSF56219">
    <property type="entry name" value="DNase I-like"/>
    <property type="match status" value="1"/>
</dbReference>
<keyword evidence="2" id="KW-0269">Exonuclease</keyword>
<dbReference type="Pfam" id="PF19580">
    <property type="entry name" value="Exo_endo_phos_3"/>
    <property type="match status" value="1"/>
</dbReference>
<keyword evidence="2" id="KW-0378">Hydrolase</keyword>
<comment type="caution">
    <text evidence="2">The sequence shown here is derived from an EMBL/GenBank/DDBJ whole genome shotgun (WGS) entry which is preliminary data.</text>
</comment>
<accession>A0A078RXB9</accession>
<sequence>MNVIHKIGVILFLLCPYISLYGQEGKDTLTFRIVSYNVENLFDFRHDTLKNDYEFLPDATRHWNYSKYRKKLDNIARVIIATGGWTPPALVALCEVENDSVMRDLTRYSALREADYRYVMTQSPDERGIDVALLYQRNLFKLLSYQSFPVEKPRKNSRPTRDILHVSGLLLNRDTLDVLVAHFPSRSGGARESEPYRLLAARKVKHAIDSLYTIRRHPQIVLLGDFNDYPENKSIKEVLEAAAPSTLQDSLRPQKLYHLLAGKAKTRKHFGSYKYQGEWGLLDHIIVSGTLLQEHAPLYTEEAKADVFCLPFLLTRDKKYGGQQPFRTYYGMKYQGGYSDHLPVYAEFRLIY</sequence>
<gene>
    <name evidence="2" type="ORF">M094_1991</name>
</gene>
<evidence type="ECO:0000259" key="1">
    <source>
        <dbReference type="Pfam" id="PF19580"/>
    </source>
</evidence>
<dbReference type="Proteomes" id="UP000028013">
    <property type="component" value="Unassembled WGS sequence"/>
</dbReference>
<reference evidence="2 3" key="1">
    <citation type="submission" date="2014-04" db="EMBL/GenBank/DDBJ databases">
        <authorList>
            <person name="Sears C."/>
            <person name="Carroll K."/>
            <person name="Sack B.R."/>
            <person name="Qadri F."/>
            <person name="Myers L.L."/>
            <person name="Chung G.-T."/>
            <person name="Escheverria P."/>
            <person name="Fraser C.M."/>
            <person name="Sadzewicz L."/>
            <person name="Shefchek K.A."/>
            <person name="Tallon L."/>
            <person name="Das S.P."/>
            <person name="Daugherty S."/>
            <person name="Mongodin E.F."/>
        </authorList>
    </citation>
    <scope>NUCLEOTIDE SEQUENCE [LARGE SCALE GENOMIC DNA]</scope>
    <source>
        <strain evidence="2 3">3978 T3 ii</strain>
    </source>
</reference>
<organism evidence="2 3">
    <name type="scientific">Bacteroides uniformis str. 3978 T3 ii</name>
    <dbReference type="NCBI Taxonomy" id="1339349"/>
    <lineage>
        <taxon>Bacteria</taxon>
        <taxon>Pseudomonadati</taxon>
        <taxon>Bacteroidota</taxon>
        <taxon>Bacteroidia</taxon>
        <taxon>Bacteroidales</taxon>
        <taxon>Bacteroidaceae</taxon>
        <taxon>Bacteroides</taxon>
    </lineage>
</organism>
<dbReference type="EMBL" id="JNHN01000177">
    <property type="protein sequence ID" value="KDS49246.1"/>
    <property type="molecule type" value="Genomic_DNA"/>
</dbReference>
<proteinExistence type="predicted"/>
<keyword evidence="2" id="KW-0255">Endonuclease</keyword>
<dbReference type="InterPro" id="IPR005135">
    <property type="entry name" value="Endo/exonuclease/phosphatase"/>
</dbReference>
<dbReference type="Gene3D" id="3.60.10.10">
    <property type="entry name" value="Endonuclease/exonuclease/phosphatase"/>
    <property type="match status" value="1"/>
</dbReference>
<dbReference type="GO" id="GO:0004527">
    <property type="term" value="F:exonuclease activity"/>
    <property type="evidence" value="ECO:0007669"/>
    <property type="project" value="UniProtKB-KW"/>
</dbReference>
<dbReference type="PANTHER" id="PTHR42834:SF1">
    <property type="entry name" value="ENDONUCLEASE_EXONUCLEASE_PHOSPHATASE FAMILY PROTEIN (AFU_ORTHOLOGUE AFUA_3G09210)"/>
    <property type="match status" value="1"/>
</dbReference>
<dbReference type="PATRIC" id="fig|1339349.3.peg.3125"/>
<evidence type="ECO:0000313" key="2">
    <source>
        <dbReference type="EMBL" id="KDS49246.1"/>
    </source>
</evidence>
<keyword evidence="2" id="KW-0540">Nuclease</keyword>
<dbReference type="InterPro" id="IPR036691">
    <property type="entry name" value="Endo/exonu/phosph_ase_sf"/>
</dbReference>
<dbReference type="PANTHER" id="PTHR42834">
    <property type="entry name" value="ENDONUCLEASE/EXONUCLEASE/PHOSPHATASE FAMILY PROTEIN (AFU_ORTHOLOGUE AFUA_3G09210)"/>
    <property type="match status" value="1"/>
</dbReference>
<evidence type="ECO:0000313" key="3">
    <source>
        <dbReference type="Proteomes" id="UP000028013"/>
    </source>
</evidence>
<dbReference type="GO" id="GO:0004519">
    <property type="term" value="F:endonuclease activity"/>
    <property type="evidence" value="ECO:0007669"/>
    <property type="project" value="UniProtKB-KW"/>
</dbReference>